<organism evidence="12 13">
    <name type="scientific">Mytilus edulis</name>
    <name type="common">Blue mussel</name>
    <dbReference type="NCBI Taxonomy" id="6550"/>
    <lineage>
        <taxon>Eukaryota</taxon>
        <taxon>Metazoa</taxon>
        <taxon>Spiralia</taxon>
        <taxon>Lophotrochozoa</taxon>
        <taxon>Mollusca</taxon>
        <taxon>Bivalvia</taxon>
        <taxon>Autobranchia</taxon>
        <taxon>Pteriomorphia</taxon>
        <taxon>Mytilida</taxon>
        <taxon>Mytiloidea</taxon>
        <taxon>Mytilidae</taxon>
        <taxon>Mytilinae</taxon>
        <taxon>Mytilus</taxon>
    </lineage>
</organism>
<feature type="region of interest" description="Disordered" evidence="9">
    <location>
        <begin position="150"/>
        <end position="170"/>
    </location>
</feature>
<evidence type="ECO:0000256" key="7">
    <source>
        <dbReference type="ARBA" id="ARBA00022918"/>
    </source>
</evidence>
<dbReference type="Gene3D" id="3.10.10.10">
    <property type="entry name" value="HIV Type 1 Reverse Transcriptase, subunit A, domain 1"/>
    <property type="match status" value="1"/>
</dbReference>
<name>A0A8S3RF34_MYTED</name>
<dbReference type="SUPFAM" id="SSF56672">
    <property type="entry name" value="DNA/RNA polymerases"/>
    <property type="match status" value="1"/>
</dbReference>
<dbReference type="Gene3D" id="3.30.70.270">
    <property type="match status" value="1"/>
</dbReference>
<dbReference type="InterPro" id="IPR043502">
    <property type="entry name" value="DNA/RNA_pol_sf"/>
</dbReference>
<dbReference type="Gene3D" id="2.40.70.10">
    <property type="entry name" value="Acid Proteases"/>
    <property type="match status" value="1"/>
</dbReference>
<dbReference type="Pfam" id="PF00077">
    <property type="entry name" value="RVP"/>
    <property type="match status" value="1"/>
</dbReference>
<evidence type="ECO:0000256" key="3">
    <source>
        <dbReference type="ARBA" id="ARBA00022695"/>
    </source>
</evidence>
<evidence type="ECO:0000313" key="13">
    <source>
        <dbReference type="Proteomes" id="UP000683360"/>
    </source>
</evidence>
<evidence type="ECO:0000256" key="5">
    <source>
        <dbReference type="ARBA" id="ARBA00022759"/>
    </source>
</evidence>
<keyword evidence="3" id="KW-0548">Nucleotidyltransferase</keyword>
<keyword evidence="5" id="KW-0255">Endonuclease</keyword>
<dbReference type="InterPro" id="IPR036875">
    <property type="entry name" value="Znf_CCHC_sf"/>
</dbReference>
<dbReference type="OrthoDB" id="6147719at2759"/>
<evidence type="ECO:0000259" key="10">
    <source>
        <dbReference type="PROSITE" id="PS50158"/>
    </source>
</evidence>
<dbReference type="PANTHER" id="PTHR37984:SF5">
    <property type="entry name" value="PROTEIN NYNRIN-LIKE"/>
    <property type="match status" value="1"/>
</dbReference>
<protein>
    <submittedName>
        <fullName evidence="12">Transposon Ty3-G Gag-Pol polyprotein,Transposon Ty3-I Gag-Pol polyprotein</fullName>
    </submittedName>
</protein>
<dbReference type="Pfam" id="PF00098">
    <property type="entry name" value="zf-CCHC"/>
    <property type="match status" value="1"/>
</dbReference>
<evidence type="ECO:0000256" key="2">
    <source>
        <dbReference type="ARBA" id="ARBA00022679"/>
    </source>
</evidence>
<keyword evidence="13" id="KW-1185">Reference proteome</keyword>
<dbReference type="PANTHER" id="PTHR37984">
    <property type="entry name" value="PROTEIN CBG26694"/>
    <property type="match status" value="1"/>
</dbReference>
<keyword evidence="6" id="KW-0378">Hydrolase</keyword>
<dbReference type="PROSITE" id="PS50158">
    <property type="entry name" value="ZF_CCHC"/>
    <property type="match status" value="1"/>
</dbReference>
<proteinExistence type="predicted"/>
<dbReference type="Proteomes" id="UP000683360">
    <property type="component" value="Unassembled WGS sequence"/>
</dbReference>
<dbReference type="InterPro" id="IPR043128">
    <property type="entry name" value="Rev_trsase/Diguanyl_cyclase"/>
</dbReference>
<sequence>MCALVNMWSEHQKGLYLAVSLIGQAQAVLGDLPKEKRQIFTDLVFALEERFAPSSQTELYRVQFKERRQKASETLPELGQSVRRLSNLAYPTAPLELRDTLAKEQFLDALVDSEMRLRIKQSRPKGLNDTIRLAVELEAYNKAESRTMKSMGHLRQTTSDERTEASKSPDTVVSMENMATWMQTMENNLQSLTKDMMTLKDLNYQKKFQPRGETYNTQSNRKRGGPCFSCGEIGHFARNCPNKVMKQNTKGPDTDGSVRTLKSGEKVTNKDKGAVISASEDAGMYVELLIQDIFVKFVVDTGATLTLVSNKVYDLIPDLYRPHLNATKSQIKSACGNYLNLRGKGNFKLDFGTERFTSEAVVTELQVDGILGLDFMKKNKCLVDVSENMFHIDNLSVPLIFQGTLGCFRVVSTESVTIPARSEIVVSGKVCLSEGQTLPNNDVLVEASENKGKDYILTARSLVKSNDSIPVRLMNVENEAKTIFPGTTIAQMCEISHVAKSLPSQNDGQNKKGLRSDLHDLLNRTSDKLSRSEKQKVKSLVQEYESLFAETDSDLGKTSLVKHEIETGNARPFKEPPRRTPFHLSKVVNDNIDKMLENKVIEPSHSPWAAGIVLVKKKDDTYRFCVDYRKLNSVTINKDAYPLPRIDESLDHLAGNSWFSTLDCCSGYWQVELAEKDKHKTAFATRKGLFQFKVMPFGLCCAAQTFERLMETVLAGLQWEVCLVYLDDIIVFGKTLDDMLVNLRTVFDRLRSAVLKLKAKKCNLCVTMVRYLGHIISEEGIATDPEKIKSCTKLACPNKPY</sequence>
<dbReference type="InterPro" id="IPR018061">
    <property type="entry name" value="Retropepsins"/>
</dbReference>
<dbReference type="GO" id="GO:0004519">
    <property type="term" value="F:endonuclease activity"/>
    <property type="evidence" value="ECO:0007669"/>
    <property type="project" value="UniProtKB-KW"/>
</dbReference>
<keyword evidence="8" id="KW-0863">Zinc-finger</keyword>
<gene>
    <name evidence="12" type="ORF">MEDL_19720</name>
</gene>
<dbReference type="InterPro" id="IPR001878">
    <property type="entry name" value="Znf_CCHC"/>
</dbReference>
<keyword evidence="1" id="KW-0645">Protease</keyword>
<dbReference type="GO" id="GO:0008233">
    <property type="term" value="F:peptidase activity"/>
    <property type="evidence" value="ECO:0007669"/>
    <property type="project" value="UniProtKB-KW"/>
</dbReference>
<comment type="caution">
    <text evidence="12">The sequence shown here is derived from an EMBL/GenBank/DDBJ whole genome shotgun (WGS) entry which is preliminary data.</text>
</comment>
<accession>A0A8S3RF34</accession>
<dbReference type="Gene3D" id="4.10.60.10">
    <property type="entry name" value="Zinc finger, CCHC-type"/>
    <property type="match status" value="1"/>
</dbReference>
<dbReference type="InterPro" id="IPR050951">
    <property type="entry name" value="Retrovirus_Pol_polyprotein"/>
</dbReference>
<feature type="domain" description="CCHC-type" evidence="10">
    <location>
        <begin position="227"/>
        <end position="242"/>
    </location>
</feature>
<dbReference type="GO" id="GO:0006508">
    <property type="term" value="P:proteolysis"/>
    <property type="evidence" value="ECO:0007669"/>
    <property type="project" value="UniProtKB-KW"/>
</dbReference>
<dbReference type="CDD" id="cd01647">
    <property type="entry name" value="RT_LTR"/>
    <property type="match status" value="1"/>
</dbReference>
<feature type="compositionally biased region" description="Basic and acidic residues" evidence="9">
    <location>
        <begin position="158"/>
        <end position="167"/>
    </location>
</feature>
<keyword evidence="2" id="KW-0808">Transferase</keyword>
<evidence type="ECO:0000256" key="4">
    <source>
        <dbReference type="ARBA" id="ARBA00022722"/>
    </source>
</evidence>
<evidence type="ECO:0000256" key="8">
    <source>
        <dbReference type="PROSITE-ProRule" id="PRU00047"/>
    </source>
</evidence>
<evidence type="ECO:0000313" key="12">
    <source>
        <dbReference type="EMBL" id="CAG2205382.1"/>
    </source>
</evidence>
<dbReference type="FunFam" id="3.10.10.10:FF:000007">
    <property type="entry name" value="Retrovirus-related Pol polyprotein from transposon 17.6-like Protein"/>
    <property type="match status" value="1"/>
</dbReference>
<keyword evidence="4" id="KW-0540">Nuclease</keyword>
<evidence type="ECO:0000256" key="1">
    <source>
        <dbReference type="ARBA" id="ARBA00022670"/>
    </source>
</evidence>
<dbReference type="SUPFAM" id="SSF50630">
    <property type="entry name" value="Acid proteases"/>
    <property type="match status" value="1"/>
</dbReference>
<dbReference type="PROSITE" id="PS50878">
    <property type="entry name" value="RT_POL"/>
    <property type="match status" value="1"/>
</dbReference>
<keyword evidence="8" id="KW-0479">Metal-binding</keyword>
<reference evidence="12" key="1">
    <citation type="submission" date="2021-03" db="EMBL/GenBank/DDBJ databases">
        <authorList>
            <person name="Bekaert M."/>
        </authorList>
    </citation>
    <scope>NUCLEOTIDE SEQUENCE</scope>
</reference>
<evidence type="ECO:0000256" key="6">
    <source>
        <dbReference type="ARBA" id="ARBA00022801"/>
    </source>
</evidence>
<evidence type="ECO:0000259" key="11">
    <source>
        <dbReference type="PROSITE" id="PS50878"/>
    </source>
</evidence>
<dbReference type="SMART" id="SM00343">
    <property type="entry name" value="ZnF_C2HC"/>
    <property type="match status" value="1"/>
</dbReference>
<dbReference type="AlphaFoldDB" id="A0A8S3RF34"/>
<keyword evidence="7" id="KW-0695">RNA-directed DNA polymerase</keyword>
<evidence type="ECO:0000256" key="9">
    <source>
        <dbReference type="SAM" id="MobiDB-lite"/>
    </source>
</evidence>
<dbReference type="GO" id="GO:0008270">
    <property type="term" value="F:zinc ion binding"/>
    <property type="evidence" value="ECO:0007669"/>
    <property type="project" value="UniProtKB-KW"/>
</dbReference>
<dbReference type="InterPro" id="IPR000477">
    <property type="entry name" value="RT_dom"/>
</dbReference>
<dbReference type="GO" id="GO:0003676">
    <property type="term" value="F:nucleic acid binding"/>
    <property type="evidence" value="ECO:0007669"/>
    <property type="project" value="InterPro"/>
</dbReference>
<dbReference type="SUPFAM" id="SSF57756">
    <property type="entry name" value="Retrovirus zinc finger-like domains"/>
    <property type="match status" value="1"/>
</dbReference>
<dbReference type="Pfam" id="PF00078">
    <property type="entry name" value="RVT_1"/>
    <property type="match status" value="1"/>
</dbReference>
<feature type="domain" description="Reverse transcriptase" evidence="11">
    <location>
        <begin position="596"/>
        <end position="776"/>
    </location>
</feature>
<dbReference type="GO" id="GO:0003964">
    <property type="term" value="F:RNA-directed DNA polymerase activity"/>
    <property type="evidence" value="ECO:0007669"/>
    <property type="project" value="UniProtKB-KW"/>
</dbReference>
<keyword evidence="8" id="KW-0862">Zinc</keyword>
<dbReference type="InterPro" id="IPR021109">
    <property type="entry name" value="Peptidase_aspartic_dom_sf"/>
</dbReference>
<dbReference type="EMBL" id="CAJPWZ010001022">
    <property type="protein sequence ID" value="CAG2205382.1"/>
    <property type="molecule type" value="Genomic_DNA"/>
</dbReference>